<evidence type="ECO:0000313" key="4">
    <source>
        <dbReference type="Proteomes" id="UP001241758"/>
    </source>
</evidence>
<dbReference type="Pfam" id="PF06259">
    <property type="entry name" value="Abhydrolase_8"/>
    <property type="match status" value="1"/>
</dbReference>
<proteinExistence type="predicted"/>
<evidence type="ECO:0000256" key="1">
    <source>
        <dbReference type="SAM" id="MobiDB-lite"/>
    </source>
</evidence>
<dbReference type="EMBL" id="JASCTH010000030">
    <property type="protein sequence ID" value="MDI6104146.1"/>
    <property type="molecule type" value="Genomic_DNA"/>
</dbReference>
<dbReference type="InterPro" id="IPR010427">
    <property type="entry name" value="DUF1023"/>
</dbReference>
<accession>A0ABT6WWM6</accession>
<dbReference type="RefSeq" id="WP_282765455.1">
    <property type="nucleotide sequence ID" value="NZ_JASCTH010000030.1"/>
</dbReference>
<keyword evidence="3" id="KW-0378">Hydrolase</keyword>
<evidence type="ECO:0000313" key="3">
    <source>
        <dbReference type="EMBL" id="MDI6104146.1"/>
    </source>
</evidence>
<evidence type="ECO:0000259" key="2">
    <source>
        <dbReference type="Pfam" id="PF06259"/>
    </source>
</evidence>
<gene>
    <name evidence="3" type="ORF">QLQ12_36695</name>
</gene>
<reference evidence="3 4" key="1">
    <citation type="submission" date="2023-05" db="EMBL/GenBank/DDBJ databases">
        <title>Actinoplanes sp. NEAU-A12 genome sequencing.</title>
        <authorList>
            <person name="Wang Z.-S."/>
        </authorList>
    </citation>
    <scope>NUCLEOTIDE SEQUENCE [LARGE SCALE GENOMIC DNA]</scope>
    <source>
        <strain evidence="3 4">NEAU-A12</strain>
    </source>
</reference>
<dbReference type="Proteomes" id="UP001241758">
    <property type="component" value="Unassembled WGS sequence"/>
</dbReference>
<sequence length="310" mass="31638">MAIGNPDTAAHTALLVPGVGTELDGLNTAHTAGGSHLTAMGHSYGSTVLGEAASNGDGLAVTDMVAVGSPGMRVDNAAEFNIPTDHMWAGAAADNYVARPENSTFGDFLLSPATTTPPASSERPRSVSHLQLRAAHAVLALAVVASLAGCTGTGQNDDRQPGDPTRSQVPVRTQTVAQATSQAEAAVNAVAEAIGGRPEGWDATTVPCTSRSGAAAADRLWQLQGAANVPVTGGDQRAAFDRLKSTWRQGGYEITGEQTFGDGTRTTLSARDHSTGATITVTTTKDLARVAVVLASPCYRPAPGEDPAND</sequence>
<dbReference type="GO" id="GO:0016787">
    <property type="term" value="F:hydrolase activity"/>
    <property type="evidence" value="ECO:0007669"/>
    <property type="project" value="UniProtKB-KW"/>
</dbReference>
<comment type="caution">
    <text evidence="3">The sequence shown here is derived from an EMBL/GenBank/DDBJ whole genome shotgun (WGS) entry which is preliminary data.</text>
</comment>
<organism evidence="3 4">
    <name type="scientific">Actinoplanes sandaracinus</name>
    <dbReference type="NCBI Taxonomy" id="3045177"/>
    <lineage>
        <taxon>Bacteria</taxon>
        <taxon>Bacillati</taxon>
        <taxon>Actinomycetota</taxon>
        <taxon>Actinomycetes</taxon>
        <taxon>Micromonosporales</taxon>
        <taxon>Micromonosporaceae</taxon>
        <taxon>Actinoplanes</taxon>
    </lineage>
</organism>
<protein>
    <submittedName>
        <fullName evidence="3">Alpha/beta hydrolase</fullName>
    </submittedName>
</protein>
<name>A0ABT6WWM6_9ACTN</name>
<feature type="region of interest" description="Disordered" evidence="1">
    <location>
        <begin position="152"/>
        <end position="178"/>
    </location>
</feature>
<feature type="domain" description="DUF1023" evidence="2">
    <location>
        <begin position="29"/>
        <end position="99"/>
    </location>
</feature>
<keyword evidence="4" id="KW-1185">Reference proteome</keyword>